<proteinExistence type="predicted"/>
<dbReference type="InterPro" id="IPR013087">
    <property type="entry name" value="Znf_C2H2_type"/>
</dbReference>
<dbReference type="FunFam" id="3.30.160.60:FF:000125">
    <property type="entry name" value="Putative zinc finger protein 143"/>
    <property type="match status" value="1"/>
</dbReference>
<feature type="domain" description="C2H2-type" evidence="10">
    <location>
        <begin position="65"/>
        <end position="95"/>
    </location>
</feature>
<keyword evidence="7" id="KW-0804">Transcription</keyword>
<evidence type="ECO:0000313" key="12">
    <source>
        <dbReference type="Proteomes" id="UP000481861"/>
    </source>
</evidence>
<name>A0A7C8MFC6_9PLEO</name>
<sequence length="556" mass="62205">MSDAVLSGDYTDDIIEFTDNGRRRAVSEARRAWNFVCDAAGCGQRFNRPCRLEAHRRTHTKERPFVCSHNGCDKSFPRKDHLQRHEKAAHTGAAEHDFVCDWEGCNKTFTSAGRLKRHKDVHASKLYCTGYPPCHEAFRKEKTLQAHVKSQHLEVKPYPCTYVDEKSGDRCTSGYQTDVSLRRHMESAHCAVVKEEIIRCMTCVPPGSEVDTITNASGDIVQVPKDPLIFASHEELSVHLREAHPPTCFECGIKFKRQSSLQCHLKAAHGNPEDQPRYPCPKPDCDSVFNRRNNLNVHIQSVHEKLVKFHCTSDGLATSKHPDVKDWDGENSCGAPFKSKSALEQHIRTHHLGLDNRRLTRLKEKKSRKRHAEPSTLSLLTGIGYGGDRDIACLVDGCEYRFYRKCDLRRHLRSAIHRIFDDDVDAMMEGEEAASGGQFWIGGVGVDEPLFESADPSVPASPASYFMDSGLPASPLDGAVYLKQGDVRPPAFGQMMDFAGLDDGNAQMDSAGLDDGDVEMDRAMGLDAFPPAVDVQDGLLWDLLQPVEQQNWDFGD</sequence>
<dbReference type="PROSITE" id="PS50157">
    <property type="entry name" value="ZINC_FINGER_C2H2_2"/>
    <property type="match status" value="6"/>
</dbReference>
<feature type="domain" description="C2H2-type" evidence="10">
    <location>
        <begin position="98"/>
        <end position="127"/>
    </location>
</feature>
<dbReference type="AlphaFoldDB" id="A0A7C8MFC6"/>
<dbReference type="PANTHER" id="PTHR46179:SF13">
    <property type="entry name" value="C2H2-TYPE DOMAIN-CONTAINING PROTEIN"/>
    <property type="match status" value="1"/>
</dbReference>
<gene>
    <name evidence="11" type="ORF">BDV95DRAFT_581190</name>
</gene>
<dbReference type="EMBL" id="JAADJZ010000021">
    <property type="protein sequence ID" value="KAF2868044.1"/>
    <property type="molecule type" value="Genomic_DNA"/>
</dbReference>
<keyword evidence="6" id="KW-0805">Transcription regulation</keyword>
<dbReference type="PANTHER" id="PTHR46179">
    <property type="entry name" value="ZINC FINGER PROTEIN"/>
    <property type="match status" value="1"/>
</dbReference>
<dbReference type="SUPFAM" id="SSF57667">
    <property type="entry name" value="beta-beta-alpha zinc fingers"/>
    <property type="match status" value="3"/>
</dbReference>
<evidence type="ECO:0000256" key="2">
    <source>
        <dbReference type="ARBA" id="ARBA00022723"/>
    </source>
</evidence>
<accession>A0A7C8MFC6</accession>
<dbReference type="InterPro" id="IPR051061">
    <property type="entry name" value="Zinc_finger_trans_reg"/>
</dbReference>
<dbReference type="Pfam" id="PF00096">
    <property type="entry name" value="zf-C2H2"/>
    <property type="match status" value="5"/>
</dbReference>
<comment type="caution">
    <text evidence="11">The sequence shown here is derived from an EMBL/GenBank/DDBJ whole genome shotgun (WGS) entry which is preliminary data.</text>
</comment>
<evidence type="ECO:0000256" key="1">
    <source>
        <dbReference type="ARBA" id="ARBA00004123"/>
    </source>
</evidence>
<dbReference type="Gene3D" id="3.30.160.60">
    <property type="entry name" value="Classic Zinc Finger"/>
    <property type="match status" value="6"/>
</dbReference>
<evidence type="ECO:0000259" key="10">
    <source>
        <dbReference type="PROSITE" id="PS50157"/>
    </source>
</evidence>
<evidence type="ECO:0000256" key="3">
    <source>
        <dbReference type="ARBA" id="ARBA00022737"/>
    </source>
</evidence>
<dbReference type="SMART" id="SM00355">
    <property type="entry name" value="ZnF_C2H2"/>
    <property type="match status" value="9"/>
</dbReference>
<dbReference type="InterPro" id="IPR036236">
    <property type="entry name" value="Znf_C2H2_sf"/>
</dbReference>
<evidence type="ECO:0000256" key="4">
    <source>
        <dbReference type="ARBA" id="ARBA00022771"/>
    </source>
</evidence>
<keyword evidence="2" id="KW-0479">Metal-binding</keyword>
<dbReference type="GO" id="GO:0008270">
    <property type="term" value="F:zinc ion binding"/>
    <property type="evidence" value="ECO:0007669"/>
    <property type="project" value="UniProtKB-KW"/>
</dbReference>
<evidence type="ECO:0000256" key="6">
    <source>
        <dbReference type="ARBA" id="ARBA00023015"/>
    </source>
</evidence>
<evidence type="ECO:0000256" key="9">
    <source>
        <dbReference type="PROSITE-ProRule" id="PRU00042"/>
    </source>
</evidence>
<dbReference type="GO" id="GO:0000981">
    <property type="term" value="F:DNA-binding transcription factor activity, RNA polymerase II-specific"/>
    <property type="evidence" value="ECO:0007669"/>
    <property type="project" value="UniProtKB-ARBA"/>
</dbReference>
<dbReference type="OrthoDB" id="4748970at2759"/>
<feature type="domain" description="C2H2-type" evidence="10">
    <location>
        <begin position="126"/>
        <end position="157"/>
    </location>
</feature>
<comment type="subcellular location">
    <subcellularLocation>
        <location evidence="1">Nucleus</location>
    </subcellularLocation>
</comment>
<reference evidence="11 12" key="1">
    <citation type="submission" date="2020-01" db="EMBL/GenBank/DDBJ databases">
        <authorList>
            <consortium name="DOE Joint Genome Institute"/>
            <person name="Haridas S."/>
            <person name="Albert R."/>
            <person name="Binder M."/>
            <person name="Bloem J."/>
            <person name="Labutti K."/>
            <person name="Salamov A."/>
            <person name="Andreopoulos B."/>
            <person name="Baker S.E."/>
            <person name="Barry K."/>
            <person name="Bills G."/>
            <person name="Bluhm B.H."/>
            <person name="Cannon C."/>
            <person name="Castanera R."/>
            <person name="Culley D.E."/>
            <person name="Daum C."/>
            <person name="Ezra D."/>
            <person name="Gonzalez J.B."/>
            <person name="Henrissat B."/>
            <person name="Kuo A."/>
            <person name="Liang C."/>
            <person name="Lipzen A."/>
            <person name="Lutzoni F."/>
            <person name="Magnuson J."/>
            <person name="Mondo S."/>
            <person name="Nolan M."/>
            <person name="Ohm R."/>
            <person name="Pangilinan J."/>
            <person name="Park H.-J.H."/>
            <person name="Ramirez L."/>
            <person name="Alfaro M."/>
            <person name="Sun H."/>
            <person name="Tritt A."/>
            <person name="Yoshinaga Y."/>
            <person name="Zwiers L.-H.L."/>
            <person name="Turgeon B.G."/>
            <person name="Goodwin S.B."/>
            <person name="Spatafora J.W."/>
            <person name="Crous P.W."/>
            <person name="Grigoriev I.V."/>
        </authorList>
    </citation>
    <scope>NUCLEOTIDE SEQUENCE [LARGE SCALE GENOMIC DNA]</scope>
    <source>
        <strain evidence="11 12">CBS 611.86</strain>
    </source>
</reference>
<keyword evidence="8" id="KW-0539">Nucleus</keyword>
<feature type="domain" description="C2H2-type" evidence="10">
    <location>
        <begin position="35"/>
        <end position="64"/>
    </location>
</feature>
<dbReference type="GO" id="GO:0000978">
    <property type="term" value="F:RNA polymerase II cis-regulatory region sequence-specific DNA binding"/>
    <property type="evidence" value="ECO:0007669"/>
    <property type="project" value="UniProtKB-ARBA"/>
</dbReference>
<feature type="domain" description="C2H2-type" evidence="10">
    <location>
        <begin position="246"/>
        <end position="274"/>
    </location>
</feature>
<evidence type="ECO:0000256" key="7">
    <source>
        <dbReference type="ARBA" id="ARBA00023163"/>
    </source>
</evidence>
<dbReference type="PROSITE" id="PS00028">
    <property type="entry name" value="ZINC_FINGER_C2H2_1"/>
    <property type="match status" value="6"/>
</dbReference>
<dbReference type="FunFam" id="3.30.160.60:FF:001102">
    <property type="entry name" value="Transcription factor IIIA"/>
    <property type="match status" value="1"/>
</dbReference>
<keyword evidence="3" id="KW-0677">Repeat</keyword>
<protein>
    <recommendedName>
        <fullName evidence="10">C2H2-type domain-containing protein</fullName>
    </recommendedName>
</protein>
<evidence type="ECO:0000256" key="5">
    <source>
        <dbReference type="ARBA" id="ARBA00022833"/>
    </source>
</evidence>
<evidence type="ECO:0000313" key="11">
    <source>
        <dbReference type="EMBL" id="KAF2868044.1"/>
    </source>
</evidence>
<evidence type="ECO:0000256" key="8">
    <source>
        <dbReference type="ARBA" id="ARBA00023242"/>
    </source>
</evidence>
<dbReference type="GO" id="GO:0005634">
    <property type="term" value="C:nucleus"/>
    <property type="evidence" value="ECO:0007669"/>
    <property type="project" value="UniProtKB-SubCell"/>
</dbReference>
<dbReference type="Proteomes" id="UP000481861">
    <property type="component" value="Unassembled WGS sequence"/>
</dbReference>
<keyword evidence="12" id="KW-1185">Reference proteome</keyword>
<keyword evidence="5" id="KW-0862">Zinc</keyword>
<keyword evidence="4 9" id="KW-0863">Zinc-finger</keyword>
<organism evidence="11 12">
    <name type="scientific">Massariosphaeria phaeospora</name>
    <dbReference type="NCBI Taxonomy" id="100035"/>
    <lineage>
        <taxon>Eukaryota</taxon>
        <taxon>Fungi</taxon>
        <taxon>Dikarya</taxon>
        <taxon>Ascomycota</taxon>
        <taxon>Pezizomycotina</taxon>
        <taxon>Dothideomycetes</taxon>
        <taxon>Pleosporomycetidae</taxon>
        <taxon>Pleosporales</taxon>
        <taxon>Pleosporales incertae sedis</taxon>
        <taxon>Massariosphaeria</taxon>
    </lineage>
</organism>
<feature type="domain" description="C2H2-type" evidence="10">
    <location>
        <begin position="278"/>
        <end position="303"/>
    </location>
</feature>